<keyword evidence="2" id="KW-0539">Nucleus</keyword>
<dbReference type="AlphaFoldDB" id="A0A6A6WXY7"/>
<evidence type="ECO:0000313" key="5">
    <source>
        <dbReference type="Proteomes" id="UP000799757"/>
    </source>
</evidence>
<dbReference type="InterPro" id="IPR011257">
    <property type="entry name" value="DNA_glycosylase"/>
</dbReference>
<name>A0A6A6WXY7_9PLEO</name>
<dbReference type="PANTHER" id="PTHR15074:SF0">
    <property type="entry name" value="METHYL-CPG-BINDING DOMAIN PROTEIN 4-LIKE PROTEIN"/>
    <property type="match status" value="1"/>
</dbReference>
<dbReference type="InterPro" id="IPR003265">
    <property type="entry name" value="HhH-GPD_domain"/>
</dbReference>
<evidence type="ECO:0000256" key="1">
    <source>
        <dbReference type="ARBA" id="ARBA00004123"/>
    </source>
</evidence>
<organism evidence="4 5">
    <name type="scientific">Melanomma pulvis-pyrius CBS 109.77</name>
    <dbReference type="NCBI Taxonomy" id="1314802"/>
    <lineage>
        <taxon>Eukaryota</taxon>
        <taxon>Fungi</taxon>
        <taxon>Dikarya</taxon>
        <taxon>Ascomycota</taxon>
        <taxon>Pezizomycotina</taxon>
        <taxon>Dothideomycetes</taxon>
        <taxon>Pleosporomycetidae</taxon>
        <taxon>Pleosporales</taxon>
        <taxon>Melanommataceae</taxon>
        <taxon>Melanomma</taxon>
    </lineage>
</organism>
<feature type="non-terminal residue" evidence="4">
    <location>
        <position position="1"/>
    </location>
</feature>
<protein>
    <submittedName>
        <fullName evidence="4">DNA glycosylase</fullName>
    </submittedName>
</protein>
<dbReference type="OrthoDB" id="10265068at2759"/>
<gene>
    <name evidence="4" type="ORF">K505DRAFT_254375</name>
</gene>
<dbReference type="Gene3D" id="1.10.340.30">
    <property type="entry name" value="Hypothetical protein, domain 2"/>
    <property type="match status" value="1"/>
</dbReference>
<sequence length="198" mass="23106">LQPSYFGLIQERIRGDLFALVLQTILWNQTTAKAARPVLFRLLSAYPTPEVLAASSHEDVLKIIRTLGLQEKRTTRIIELAKTWVAAPPCLTRRYARRHYPTFCSDMRLRLKDGELLPLNDPRPGWEIAHLPGVGPYALDSYRIFYRDTLWGVEEGDGIEPEWKRVVPLDKDLRAYLVWKWKQEGWEYNVETGTRTRR</sequence>
<proteinExistence type="predicted"/>
<dbReference type="GO" id="GO:0006285">
    <property type="term" value="P:base-excision repair, AP site formation"/>
    <property type="evidence" value="ECO:0007669"/>
    <property type="project" value="UniProtKB-ARBA"/>
</dbReference>
<evidence type="ECO:0000259" key="3">
    <source>
        <dbReference type="Pfam" id="PF00730"/>
    </source>
</evidence>
<dbReference type="GO" id="GO:0003677">
    <property type="term" value="F:DNA binding"/>
    <property type="evidence" value="ECO:0007669"/>
    <property type="project" value="InterPro"/>
</dbReference>
<comment type="subcellular location">
    <subcellularLocation>
        <location evidence="1">Nucleus</location>
    </subcellularLocation>
</comment>
<reference evidence="4" key="1">
    <citation type="journal article" date="2020" name="Stud. Mycol.">
        <title>101 Dothideomycetes genomes: a test case for predicting lifestyles and emergence of pathogens.</title>
        <authorList>
            <person name="Haridas S."/>
            <person name="Albert R."/>
            <person name="Binder M."/>
            <person name="Bloem J."/>
            <person name="Labutti K."/>
            <person name="Salamov A."/>
            <person name="Andreopoulos B."/>
            <person name="Baker S."/>
            <person name="Barry K."/>
            <person name="Bills G."/>
            <person name="Bluhm B."/>
            <person name="Cannon C."/>
            <person name="Castanera R."/>
            <person name="Culley D."/>
            <person name="Daum C."/>
            <person name="Ezra D."/>
            <person name="Gonzalez J."/>
            <person name="Henrissat B."/>
            <person name="Kuo A."/>
            <person name="Liang C."/>
            <person name="Lipzen A."/>
            <person name="Lutzoni F."/>
            <person name="Magnuson J."/>
            <person name="Mondo S."/>
            <person name="Nolan M."/>
            <person name="Ohm R."/>
            <person name="Pangilinan J."/>
            <person name="Park H.-J."/>
            <person name="Ramirez L."/>
            <person name="Alfaro M."/>
            <person name="Sun H."/>
            <person name="Tritt A."/>
            <person name="Yoshinaga Y."/>
            <person name="Zwiers L.-H."/>
            <person name="Turgeon B."/>
            <person name="Goodwin S."/>
            <person name="Spatafora J."/>
            <person name="Crous P."/>
            <person name="Grigoriev I."/>
        </authorList>
    </citation>
    <scope>NUCLEOTIDE SEQUENCE</scope>
    <source>
        <strain evidence="4">CBS 109.77</strain>
    </source>
</reference>
<evidence type="ECO:0000313" key="4">
    <source>
        <dbReference type="EMBL" id="KAF2788942.1"/>
    </source>
</evidence>
<dbReference type="PANTHER" id="PTHR15074">
    <property type="entry name" value="METHYL-CPG-BINDING PROTEIN"/>
    <property type="match status" value="1"/>
</dbReference>
<dbReference type="Pfam" id="PF00730">
    <property type="entry name" value="HhH-GPD"/>
    <property type="match status" value="1"/>
</dbReference>
<evidence type="ECO:0000256" key="2">
    <source>
        <dbReference type="ARBA" id="ARBA00023242"/>
    </source>
</evidence>
<dbReference type="EMBL" id="MU002175">
    <property type="protein sequence ID" value="KAF2788942.1"/>
    <property type="molecule type" value="Genomic_DNA"/>
</dbReference>
<keyword evidence="5" id="KW-1185">Reference proteome</keyword>
<feature type="domain" description="HhH-GPD" evidence="3">
    <location>
        <begin position="23"/>
        <end position="108"/>
    </location>
</feature>
<dbReference type="GO" id="GO:0003824">
    <property type="term" value="F:catalytic activity"/>
    <property type="evidence" value="ECO:0007669"/>
    <property type="project" value="InterPro"/>
</dbReference>
<dbReference type="GO" id="GO:0005634">
    <property type="term" value="C:nucleus"/>
    <property type="evidence" value="ECO:0007669"/>
    <property type="project" value="UniProtKB-SubCell"/>
</dbReference>
<accession>A0A6A6WXY7</accession>
<dbReference type="SUPFAM" id="SSF48150">
    <property type="entry name" value="DNA-glycosylase"/>
    <property type="match status" value="1"/>
</dbReference>
<dbReference type="InterPro" id="IPR045138">
    <property type="entry name" value="MeCP2/MBD4"/>
</dbReference>
<dbReference type="Proteomes" id="UP000799757">
    <property type="component" value="Unassembled WGS sequence"/>
</dbReference>